<keyword evidence="2" id="KW-0812">Transmembrane</keyword>
<dbReference type="InterPro" id="IPR008969">
    <property type="entry name" value="CarboxyPept-like_regulatory"/>
</dbReference>
<evidence type="ECO:0000313" key="4">
    <source>
        <dbReference type="EMBL" id="QGY47573.1"/>
    </source>
</evidence>
<dbReference type="EMBL" id="CP046401">
    <property type="protein sequence ID" value="QGY47573.1"/>
    <property type="molecule type" value="Genomic_DNA"/>
</dbReference>
<keyword evidence="2" id="KW-0998">Cell outer membrane</keyword>
<sequence length="1145" mass="130082">MKKNVFFLREWKIPGLQKVLRIMKLTTFFILLSVITAFAGKSYSQTKSLNIKMNSSTVKEVLKNIENQSEFVFMYSEILIDVNREVSIEIRNKKIGQVLNVLFEGTNVIYKVKDRFVLLTTTEFDGNELFGQQQKSVSGIVNDKDGQPLPGVTVVVKGTTQGTVTNATGKYTLNGIPDNSTLVFSFVGMQALEVEVGGQPVINVSMNEETIGLEEVVAIGYGIQKKESLTGAISGIQADEIEAVKASTVSATLSGQIPGVSFRQSDGRPGSTASVQIRNFGDPLVIIDGVEKDLGTFNNISPNDIESMSVLKDASAAIYGLRAAGGVIIVTTKRGAKNTANKINVTLFQGFQDWMRKPQSVNAYEWMRGKVRAEMNAVNPSTSITQEELSKWEQGTEYGYQSFDWVDFIIEPWAPQTSANINMSGGSDKINYYTSISHFRETSVFGRENKFYRTNIQQNIDVQITDRLSLGTTINGRIEVTDHVGVPWGDDYIMPQRALYRSRPTERPYANDNPDYINNIGHNENNWALFTKDISGYSTDKWRVFQSNFDLKYDLPIDGLKLKATYSYYMADELFNEHEYTYETFTYDPQSEEYNMTFSMTNPWRRREHQKVLENVAQFNLNYNKQFGDHNIQATFVNEYTARHIVYTRYNSTPGTNALLLMYDEDLKWFYDEDYEEARIGYVGRFNYSFGRRFYFEAVGRYDGSWKFAPDKRWGFFPSVSAGWRITEENFMEDIADGIGLDLKIRGSYGVVGDDAVGIGAYDYLTGYNYAQSTVIIDDVAVSGSRDKGVPVTNISWFENRIFDIGIDYSLFNNKVSGAIDYFNRKRTGLLGEKYDILVPSELGYSLPDENVNSDAVLGMDGSVVYNGKAGDLSFSLGLNATLARSRNLETYKPRFGSSWDYYRNSTENRWDGITWGYEVEGQFQSMDEIRNYDVDIDGVGNTTLLPGDLIYKDVNNDGVINSYDVRPIGYQGGAQPILSLGFINNFKYKNFDLQLNLATGSGYSFVISNWNRVPYYSTGTLLERFYNDSWYREDPYDVNSEWHSGTYPALRYNATSHSNYNKTSTFWLVNVWYLRARTIELGYSLPESILEKIRFDKLRVFVNAYNLFSIDNMSKYDLDPEVSSIDNQSYPQHRTIKIGVDLTF</sequence>
<dbReference type="Proteomes" id="UP000428260">
    <property type="component" value="Chromosome"/>
</dbReference>
<keyword evidence="2" id="KW-0813">Transport</keyword>
<dbReference type="RefSeq" id="WP_158871587.1">
    <property type="nucleotide sequence ID" value="NZ_CP046401.1"/>
</dbReference>
<keyword evidence="2" id="KW-0472">Membrane</keyword>
<dbReference type="SUPFAM" id="SSF56935">
    <property type="entry name" value="Porins"/>
    <property type="match status" value="1"/>
</dbReference>
<organism evidence="4 5">
    <name type="scientific">Maribellus comscasis</name>
    <dbReference type="NCBI Taxonomy" id="2681766"/>
    <lineage>
        <taxon>Bacteria</taxon>
        <taxon>Pseudomonadati</taxon>
        <taxon>Bacteroidota</taxon>
        <taxon>Bacteroidia</taxon>
        <taxon>Marinilabiliales</taxon>
        <taxon>Prolixibacteraceae</taxon>
        <taxon>Maribellus</taxon>
    </lineage>
</organism>
<dbReference type="GO" id="GO:0009279">
    <property type="term" value="C:cell outer membrane"/>
    <property type="evidence" value="ECO:0007669"/>
    <property type="project" value="UniProtKB-SubCell"/>
</dbReference>
<dbReference type="PROSITE" id="PS52016">
    <property type="entry name" value="TONB_DEPENDENT_REC_3"/>
    <property type="match status" value="1"/>
</dbReference>
<dbReference type="PANTHER" id="PTHR30069">
    <property type="entry name" value="TONB-DEPENDENT OUTER MEMBRANE RECEPTOR"/>
    <property type="match status" value="1"/>
</dbReference>
<name>A0A6I6K7G0_9BACT</name>
<keyword evidence="1" id="KW-0732">Signal</keyword>
<dbReference type="InterPro" id="IPR023996">
    <property type="entry name" value="TonB-dep_OMP_SusC/RagA"/>
</dbReference>
<dbReference type="InterPro" id="IPR023997">
    <property type="entry name" value="TonB-dep_OMP_SusC/RagA_CS"/>
</dbReference>
<dbReference type="Gene3D" id="2.60.40.1120">
    <property type="entry name" value="Carboxypeptidase-like, regulatory domain"/>
    <property type="match status" value="1"/>
</dbReference>
<dbReference type="InterPro" id="IPR037066">
    <property type="entry name" value="Plug_dom_sf"/>
</dbReference>
<dbReference type="Pfam" id="PF07715">
    <property type="entry name" value="Plug"/>
    <property type="match status" value="1"/>
</dbReference>
<dbReference type="Pfam" id="PF13715">
    <property type="entry name" value="CarbopepD_reg_2"/>
    <property type="match status" value="1"/>
</dbReference>
<dbReference type="InterPro" id="IPR012910">
    <property type="entry name" value="Plug_dom"/>
</dbReference>
<keyword evidence="5" id="KW-1185">Reference proteome</keyword>
<protein>
    <submittedName>
        <fullName evidence="4">SusC/RagA family TonB-linked outer membrane protein</fullName>
    </submittedName>
</protein>
<feature type="domain" description="TonB-dependent receptor plug" evidence="3">
    <location>
        <begin position="226"/>
        <end position="327"/>
    </location>
</feature>
<dbReference type="InterPro" id="IPR039426">
    <property type="entry name" value="TonB-dep_rcpt-like"/>
</dbReference>
<dbReference type="NCBIfam" id="TIGR04057">
    <property type="entry name" value="SusC_RagA_signa"/>
    <property type="match status" value="1"/>
</dbReference>
<keyword evidence="2" id="KW-1134">Transmembrane beta strand</keyword>
<evidence type="ECO:0000313" key="5">
    <source>
        <dbReference type="Proteomes" id="UP000428260"/>
    </source>
</evidence>
<accession>A0A6I6K7G0</accession>
<dbReference type="GO" id="GO:0044718">
    <property type="term" value="P:siderophore transmembrane transport"/>
    <property type="evidence" value="ECO:0007669"/>
    <property type="project" value="TreeGrafter"/>
</dbReference>
<comment type="similarity">
    <text evidence="2">Belongs to the TonB-dependent receptor family.</text>
</comment>
<dbReference type="AlphaFoldDB" id="A0A6I6K7G0"/>
<evidence type="ECO:0000259" key="3">
    <source>
        <dbReference type="Pfam" id="PF07715"/>
    </source>
</evidence>
<dbReference type="SUPFAM" id="SSF49464">
    <property type="entry name" value="Carboxypeptidase regulatory domain-like"/>
    <property type="match status" value="1"/>
</dbReference>
<gene>
    <name evidence="4" type="ORF">GM418_29065</name>
</gene>
<dbReference type="Gene3D" id="2.170.130.10">
    <property type="entry name" value="TonB-dependent receptor, plug domain"/>
    <property type="match status" value="1"/>
</dbReference>
<comment type="subcellular location">
    <subcellularLocation>
        <location evidence="2">Cell outer membrane</location>
        <topology evidence="2">Multi-pass membrane protein</topology>
    </subcellularLocation>
</comment>
<reference evidence="4 5" key="1">
    <citation type="submission" date="2019-11" db="EMBL/GenBank/DDBJ databases">
        <authorList>
            <person name="Zheng R.K."/>
            <person name="Sun C.M."/>
        </authorList>
    </citation>
    <scope>NUCLEOTIDE SEQUENCE [LARGE SCALE GENOMIC DNA]</scope>
    <source>
        <strain evidence="4 5">WC007</strain>
    </source>
</reference>
<dbReference type="KEGG" id="mcos:GM418_29065"/>
<proteinExistence type="inferred from homology"/>
<dbReference type="GO" id="GO:0015344">
    <property type="term" value="F:siderophore uptake transmembrane transporter activity"/>
    <property type="evidence" value="ECO:0007669"/>
    <property type="project" value="TreeGrafter"/>
</dbReference>
<evidence type="ECO:0000256" key="1">
    <source>
        <dbReference type="ARBA" id="ARBA00022729"/>
    </source>
</evidence>
<dbReference type="PANTHER" id="PTHR30069:SF29">
    <property type="entry name" value="HEMOGLOBIN AND HEMOGLOBIN-HAPTOGLOBIN-BINDING PROTEIN 1-RELATED"/>
    <property type="match status" value="1"/>
</dbReference>
<evidence type="ECO:0000256" key="2">
    <source>
        <dbReference type="PROSITE-ProRule" id="PRU01360"/>
    </source>
</evidence>
<dbReference type="NCBIfam" id="TIGR04056">
    <property type="entry name" value="OMP_RagA_SusC"/>
    <property type="match status" value="1"/>
</dbReference>